<evidence type="ECO:0000313" key="2">
    <source>
        <dbReference type="EMBL" id="MBD8006868.1"/>
    </source>
</evidence>
<evidence type="ECO:0000313" key="3">
    <source>
        <dbReference type="Proteomes" id="UP000648182"/>
    </source>
</evidence>
<dbReference type="InterPro" id="IPR011733">
    <property type="entry name" value="CHP02185_IM"/>
</dbReference>
<name>A0ABR8VQ31_9BACI</name>
<comment type="caution">
    <text evidence="2">The sequence shown here is derived from an EMBL/GenBank/DDBJ whole genome shotgun (WGS) entry which is preliminary data.</text>
</comment>
<gene>
    <name evidence="2" type="ORF">H9631_17515</name>
</gene>
<dbReference type="EMBL" id="JACSPV010000040">
    <property type="protein sequence ID" value="MBD8006868.1"/>
    <property type="molecule type" value="Genomic_DNA"/>
</dbReference>
<sequence length="70" mass="7865">MKIYVLGTEQFGKMQYPQSMIDQIVGFAYSPFFVLTGMLVTFLAAWTGCYVAAALLKKHFVKAGYIQFKG</sequence>
<protein>
    <submittedName>
        <fullName evidence="2">MptD family putative ECF transporter S component</fullName>
    </submittedName>
</protein>
<accession>A0ABR8VQ31</accession>
<keyword evidence="1" id="KW-1133">Transmembrane helix</keyword>
<feature type="transmembrane region" description="Helical" evidence="1">
    <location>
        <begin position="32"/>
        <end position="56"/>
    </location>
</feature>
<proteinExistence type="predicted"/>
<keyword evidence="1" id="KW-0812">Transmembrane</keyword>
<evidence type="ECO:0000256" key="1">
    <source>
        <dbReference type="SAM" id="Phobius"/>
    </source>
</evidence>
<keyword evidence="3" id="KW-1185">Reference proteome</keyword>
<organism evidence="2 3">
    <name type="scientific">Bacillus norwichensis</name>
    <dbReference type="NCBI Taxonomy" id="2762217"/>
    <lineage>
        <taxon>Bacteria</taxon>
        <taxon>Bacillati</taxon>
        <taxon>Bacillota</taxon>
        <taxon>Bacilli</taxon>
        <taxon>Bacillales</taxon>
        <taxon>Bacillaceae</taxon>
        <taxon>Bacillus</taxon>
    </lineage>
</organism>
<dbReference type="Pfam" id="PF09605">
    <property type="entry name" value="Trep_Strep"/>
    <property type="match status" value="1"/>
</dbReference>
<reference evidence="2 3" key="1">
    <citation type="submission" date="2020-08" db="EMBL/GenBank/DDBJ databases">
        <title>A Genomic Blueprint of the Chicken Gut Microbiome.</title>
        <authorList>
            <person name="Gilroy R."/>
            <person name="Ravi A."/>
            <person name="Getino M."/>
            <person name="Pursley I."/>
            <person name="Horton D.L."/>
            <person name="Alikhan N.-F."/>
            <person name="Baker D."/>
            <person name="Gharbi K."/>
            <person name="Hall N."/>
            <person name="Watson M."/>
            <person name="Adriaenssens E.M."/>
            <person name="Foster-Nyarko E."/>
            <person name="Jarju S."/>
            <person name="Secka A."/>
            <person name="Antonio M."/>
            <person name="Oren A."/>
            <person name="Chaudhuri R."/>
            <person name="La Ragione R.M."/>
            <person name="Hildebrand F."/>
            <person name="Pallen M.J."/>
        </authorList>
    </citation>
    <scope>NUCLEOTIDE SEQUENCE [LARGE SCALE GENOMIC DNA]</scope>
    <source>
        <strain evidence="2 3">Sa1BUA2</strain>
    </source>
</reference>
<keyword evidence="1" id="KW-0472">Membrane</keyword>
<dbReference type="Proteomes" id="UP000648182">
    <property type="component" value="Unassembled WGS sequence"/>
</dbReference>